<keyword evidence="6 12" id="KW-0812">Transmembrane</keyword>
<dbReference type="CDD" id="cd06225">
    <property type="entry name" value="HAMP"/>
    <property type="match status" value="1"/>
</dbReference>
<dbReference type="InterPro" id="IPR051310">
    <property type="entry name" value="MCP_chemotaxis"/>
</dbReference>
<reference evidence="16" key="2">
    <citation type="submission" date="2023-07" db="EMBL/GenBank/DDBJ databases">
        <title>Genome mining of underrepresented organisms for secondary metabolites.</title>
        <authorList>
            <person name="D'Agostino P.M."/>
        </authorList>
    </citation>
    <scope>NUCLEOTIDE SEQUENCE [LARGE SCALE GENOMIC DNA]</scope>
    <source>
        <strain evidence="16">WS4403</strain>
    </source>
</reference>
<dbReference type="InterPro" id="IPR004090">
    <property type="entry name" value="Chemotax_Me-accpt_rcpt"/>
</dbReference>
<dbReference type="SUPFAM" id="SSF47170">
    <property type="entry name" value="Aspartate receptor, ligand-binding domain"/>
    <property type="match status" value="1"/>
</dbReference>
<dbReference type="PROSITE" id="PS50111">
    <property type="entry name" value="CHEMOTAXIS_TRANSDUC_2"/>
    <property type="match status" value="1"/>
</dbReference>
<evidence type="ECO:0000256" key="7">
    <source>
        <dbReference type="ARBA" id="ARBA00022989"/>
    </source>
</evidence>
<evidence type="ECO:0000256" key="8">
    <source>
        <dbReference type="ARBA" id="ARBA00023136"/>
    </source>
</evidence>
<keyword evidence="7 12" id="KW-1133">Transmembrane helix</keyword>
<feature type="domain" description="HAMP" evidence="14">
    <location>
        <begin position="215"/>
        <end position="267"/>
    </location>
</feature>
<evidence type="ECO:0000313" key="16">
    <source>
        <dbReference type="Proteomes" id="UP001195624"/>
    </source>
</evidence>
<evidence type="ECO:0000313" key="15">
    <source>
        <dbReference type="EMBL" id="MBP2168119.1"/>
    </source>
</evidence>
<dbReference type="Pfam" id="PF00015">
    <property type="entry name" value="MCPsignal"/>
    <property type="match status" value="1"/>
</dbReference>
<gene>
    <name evidence="15" type="ORF">J2125_001311</name>
</gene>
<evidence type="ECO:0000259" key="14">
    <source>
        <dbReference type="PROSITE" id="PS50885"/>
    </source>
</evidence>
<evidence type="ECO:0000256" key="11">
    <source>
        <dbReference type="PROSITE-ProRule" id="PRU00284"/>
    </source>
</evidence>
<dbReference type="Gene3D" id="1.10.287.950">
    <property type="entry name" value="Methyl-accepting chemotaxis protein"/>
    <property type="match status" value="1"/>
</dbReference>
<dbReference type="Proteomes" id="UP001195624">
    <property type="component" value="Unassembled WGS sequence"/>
</dbReference>
<dbReference type="RefSeq" id="WP_017803562.1">
    <property type="nucleotide sequence ID" value="NZ_JAGGMQ010000001.1"/>
</dbReference>
<dbReference type="InterPro" id="IPR035440">
    <property type="entry name" value="4HB_MCP_dom_sf"/>
</dbReference>
<reference evidence="15 16" key="1">
    <citation type="submission" date="2021-03" db="EMBL/GenBank/DDBJ databases">
        <authorList>
            <person name="D'Agostino P."/>
            <person name="Huntemann M."/>
            <person name="Clum A."/>
            <person name="Spunde A."/>
            <person name="Palaniappan K."/>
            <person name="Ritter S."/>
            <person name="Mikhailova N."/>
            <person name="Chen I.-M."/>
            <person name="Stamatis D."/>
            <person name="Reddy T."/>
            <person name="O'Malley R."/>
            <person name="Daum C."/>
            <person name="Shapiro N."/>
            <person name="Ivanova N."/>
            <person name="Kyrpides N."/>
            <person name="Woyke T."/>
        </authorList>
    </citation>
    <scope>NUCLEOTIDE SEQUENCE [LARGE SCALE GENOMIC DNA]</scope>
    <source>
        <strain evidence="15 16">WS4403</strain>
    </source>
</reference>
<evidence type="ECO:0000256" key="12">
    <source>
        <dbReference type="SAM" id="Phobius"/>
    </source>
</evidence>
<dbReference type="InterPro" id="IPR004089">
    <property type="entry name" value="MCPsignal_dom"/>
</dbReference>
<evidence type="ECO:0000256" key="3">
    <source>
        <dbReference type="ARBA" id="ARBA00022481"/>
    </source>
</evidence>
<evidence type="ECO:0000256" key="2">
    <source>
        <dbReference type="ARBA" id="ARBA00022475"/>
    </source>
</evidence>
<dbReference type="PRINTS" id="PR00260">
    <property type="entry name" value="CHEMTRNSDUCR"/>
</dbReference>
<keyword evidence="9 11" id="KW-0807">Transducer</keyword>
<proteinExistence type="inferred from homology"/>
<feature type="domain" description="Methyl-accepting transducer" evidence="13">
    <location>
        <begin position="272"/>
        <end position="501"/>
    </location>
</feature>
<keyword evidence="8 12" id="KW-0472">Membrane</keyword>
<keyword evidence="5" id="KW-0997">Cell inner membrane</keyword>
<keyword evidence="16" id="KW-1185">Reference proteome</keyword>
<name>A0ABS4P657_9GAMM</name>
<dbReference type="PANTHER" id="PTHR43531">
    <property type="entry name" value="PROTEIN ICFG"/>
    <property type="match status" value="1"/>
</dbReference>
<feature type="transmembrane region" description="Helical" evidence="12">
    <location>
        <begin position="190"/>
        <end position="213"/>
    </location>
</feature>
<dbReference type="SMART" id="SM00283">
    <property type="entry name" value="MA"/>
    <property type="match status" value="1"/>
</dbReference>
<comment type="similarity">
    <text evidence="10">Belongs to the methyl-accepting chemotaxis (MCP) protein family.</text>
</comment>
<evidence type="ECO:0000256" key="1">
    <source>
        <dbReference type="ARBA" id="ARBA00004429"/>
    </source>
</evidence>
<evidence type="ECO:0000256" key="10">
    <source>
        <dbReference type="ARBA" id="ARBA00029447"/>
    </source>
</evidence>
<accession>A0ABS4P657</accession>
<keyword evidence="4" id="KW-0145">Chemotaxis</keyword>
<dbReference type="InterPro" id="IPR003660">
    <property type="entry name" value="HAMP_dom"/>
</dbReference>
<evidence type="ECO:0000256" key="9">
    <source>
        <dbReference type="ARBA" id="ARBA00023224"/>
    </source>
</evidence>
<dbReference type="InterPro" id="IPR003122">
    <property type="entry name" value="Tar_rcpt_lig-bd"/>
</dbReference>
<dbReference type="SUPFAM" id="SSF58104">
    <property type="entry name" value="Methyl-accepting chemotaxis protein (MCP) signaling domain"/>
    <property type="match status" value="1"/>
</dbReference>
<dbReference type="Pfam" id="PF00672">
    <property type="entry name" value="HAMP"/>
    <property type="match status" value="1"/>
</dbReference>
<evidence type="ECO:0000256" key="6">
    <source>
        <dbReference type="ARBA" id="ARBA00022692"/>
    </source>
</evidence>
<evidence type="ECO:0000256" key="4">
    <source>
        <dbReference type="ARBA" id="ARBA00022500"/>
    </source>
</evidence>
<organism evidence="15 16">
    <name type="scientific">Winslowiella toletana</name>
    <dbReference type="NCBI Taxonomy" id="92490"/>
    <lineage>
        <taxon>Bacteria</taxon>
        <taxon>Pseudomonadati</taxon>
        <taxon>Pseudomonadota</taxon>
        <taxon>Gammaproteobacteria</taxon>
        <taxon>Enterobacterales</taxon>
        <taxon>Erwiniaceae</taxon>
        <taxon>Winslowiella</taxon>
    </lineage>
</organism>
<dbReference type="PANTHER" id="PTHR43531:SF14">
    <property type="entry name" value="METHYL-ACCEPTING CHEMOTAXIS PROTEIN I-RELATED"/>
    <property type="match status" value="1"/>
</dbReference>
<dbReference type="EMBL" id="JAGGMQ010000001">
    <property type="protein sequence ID" value="MBP2168119.1"/>
    <property type="molecule type" value="Genomic_DNA"/>
</dbReference>
<dbReference type="PROSITE" id="PS50885">
    <property type="entry name" value="HAMP"/>
    <property type="match status" value="1"/>
</dbReference>
<dbReference type="Pfam" id="PF02203">
    <property type="entry name" value="TarH"/>
    <property type="match status" value="1"/>
</dbReference>
<comment type="caution">
    <text evidence="15">The sequence shown here is derived from an EMBL/GenBank/DDBJ whole genome shotgun (WGS) entry which is preliminary data.</text>
</comment>
<evidence type="ECO:0000259" key="13">
    <source>
        <dbReference type="PROSITE" id="PS50111"/>
    </source>
</evidence>
<keyword evidence="2" id="KW-1003">Cell membrane</keyword>
<dbReference type="SMART" id="SM00304">
    <property type="entry name" value="HAMP"/>
    <property type="match status" value="1"/>
</dbReference>
<dbReference type="CDD" id="cd11386">
    <property type="entry name" value="MCP_signal"/>
    <property type="match status" value="1"/>
</dbReference>
<evidence type="ECO:0000256" key="5">
    <source>
        <dbReference type="ARBA" id="ARBA00022519"/>
    </source>
</evidence>
<protein>
    <submittedName>
        <fullName evidence="15">Methyl-accepting chemotaxis protein</fullName>
    </submittedName>
</protein>
<sequence length="517" mass="55823">MKNISIRTGLLSLLALMTTLLLIVSVMGMVAINKSYQALLAVNDTQGVQLGNLASSNTNMQRIRVVASLAVRNIELNKLEDGAAAAQRAASYADIADQELQRFFAAVEGQDQAAALGLEIKKAYQDYREKGLNPMINALKQRDLKTYYAMIDTQLRPLGIAFDKANKNFFEYAQGVGQLQLDNAATDKTMMMVMIACCVVLTLALMLLAWMVMRLMLINPLHQAVRLLEYISAGDLTQPIPAASRNELGRLNAGLGVMQQSLVASVSRVRDASVQIETGSAELANGNDDLSRRTEMSASSLEETAASMEQLTATVKHNAENAKQGHELSESVSSTAQAGSKVMLDVMDNMQEIARSSDQIANILSVIDGIAFQTNILALNAAVEAARAGEQGRGFAVVANEVRVLAQRSAQASKEIHELIASSRSRVENGSQLTTRASETMSEIAGQIININVLMREIASASKEQSLGIDQINIAVNQMEDVAQQNAALVEQSAMATRSLKEQTQQLVQAMASFKLA</sequence>
<comment type="subcellular location">
    <subcellularLocation>
        <location evidence="1">Cell inner membrane</location>
        <topology evidence="1">Multi-pass membrane protein</topology>
    </subcellularLocation>
</comment>
<keyword evidence="3" id="KW-0488">Methylation</keyword>